<evidence type="ECO:0000313" key="2">
    <source>
        <dbReference type="EMBL" id="KAF6024577.1"/>
    </source>
</evidence>
<feature type="region of interest" description="Disordered" evidence="1">
    <location>
        <begin position="1"/>
        <end position="31"/>
    </location>
</feature>
<sequence length="72" mass="7978">MLSDSTLAAVQTPSDQLDPDNDRNHPSPRRSFQSVWSNLECQTFSTTAVTPPVGSLETGRCYLKCILFVFLS</sequence>
<keyword evidence="3" id="KW-1185">Reference proteome</keyword>
<evidence type="ECO:0000256" key="1">
    <source>
        <dbReference type="SAM" id="MobiDB-lite"/>
    </source>
</evidence>
<dbReference type="Proteomes" id="UP000593567">
    <property type="component" value="Unassembled WGS sequence"/>
</dbReference>
<dbReference type="EMBL" id="VXIV02002559">
    <property type="protein sequence ID" value="KAF6024577.1"/>
    <property type="molecule type" value="Genomic_DNA"/>
</dbReference>
<accession>A0A7J7JEV8</accession>
<organism evidence="2 3">
    <name type="scientific">Bugula neritina</name>
    <name type="common">Brown bryozoan</name>
    <name type="synonym">Sertularia neritina</name>
    <dbReference type="NCBI Taxonomy" id="10212"/>
    <lineage>
        <taxon>Eukaryota</taxon>
        <taxon>Metazoa</taxon>
        <taxon>Spiralia</taxon>
        <taxon>Lophotrochozoa</taxon>
        <taxon>Bryozoa</taxon>
        <taxon>Gymnolaemata</taxon>
        <taxon>Cheilostomatida</taxon>
        <taxon>Flustrina</taxon>
        <taxon>Buguloidea</taxon>
        <taxon>Bugulidae</taxon>
        <taxon>Bugula</taxon>
    </lineage>
</organism>
<comment type="caution">
    <text evidence="2">The sequence shown here is derived from an EMBL/GenBank/DDBJ whole genome shotgun (WGS) entry which is preliminary data.</text>
</comment>
<gene>
    <name evidence="2" type="ORF">EB796_017137</name>
</gene>
<dbReference type="AlphaFoldDB" id="A0A7J7JEV8"/>
<feature type="compositionally biased region" description="Polar residues" evidence="1">
    <location>
        <begin position="1"/>
        <end position="15"/>
    </location>
</feature>
<reference evidence="2" key="1">
    <citation type="submission" date="2020-06" db="EMBL/GenBank/DDBJ databases">
        <title>Draft genome of Bugula neritina, a colonial animal packing powerful symbionts and potential medicines.</title>
        <authorList>
            <person name="Rayko M."/>
        </authorList>
    </citation>
    <scope>NUCLEOTIDE SEQUENCE [LARGE SCALE GENOMIC DNA]</scope>
    <source>
        <strain evidence="2">Kwan_BN1</strain>
    </source>
</reference>
<name>A0A7J7JEV8_BUGNE</name>
<evidence type="ECO:0000313" key="3">
    <source>
        <dbReference type="Proteomes" id="UP000593567"/>
    </source>
</evidence>
<proteinExistence type="predicted"/>
<protein>
    <submittedName>
        <fullName evidence="2">Uncharacterized protein</fullName>
    </submittedName>
</protein>